<name>A0ACC4AW01_POPAL</name>
<protein>
    <submittedName>
        <fullName evidence="1">Uncharacterized protein</fullName>
    </submittedName>
</protein>
<proteinExistence type="predicted"/>
<sequence>MGDVALWIQDIVDIDPDEHVKAMNEINAAARMRDNFNECRGDGPGDSVLGFNPILLSSLMTLLSSLKTLNEDNILHGTSISY</sequence>
<accession>A0ACC4AW01</accession>
<organism evidence="1 2">
    <name type="scientific">Populus alba</name>
    <name type="common">White poplar</name>
    <dbReference type="NCBI Taxonomy" id="43335"/>
    <lineage>
        <taxon>Eukaryota</taxon>
        <taxon>Viridiplantae</taxon>
        <taxon>Streptophyta</taxon>
        <taxon>Embryophyta</taxon>
        <taxon>Tracheophyta</taxon>
        <taxon>Spermatophyta</taxon>
        <taxon>Magnoliopsida</taxon>
        <taxon>eudicotyledons</taxon>
        <taxon>Gunneridae</taxon>
        <taxon>Pentapetalae</taxon>
        <taxon>rosids</taxon>
        <taxon>fabids</taxon>
        <taxon>Malpighiales</taxon>
        <taxon>Salicaceae</taxon>
        <taxon>Saliceae</taxon>
        <taxon>Populus</taxon>
    </lineage>
</organism>
<reference evidence="1 2" key="1">
    <citation type="journal article" date="2024" name="Plant Biotechnol. J.">
        <title>Genome and CRISPR/Cas9 system of a widespread forest tree (Populus alba) in the world.</title>
        <authorList>
            <person name="Liu Y.J."/>
            <person name="Jiang P.F."/>
            <person name="Han X.M."/>
            <person name="Li X.Y."/>
            <person name="Wang H.M."/>
            <person name="Wang Y.J."/>
            <person name="Wang X.X."/>
            <person name="Zeng Q.Y."/>
        </authorList>
    </citation>
    <scope>NUCLEOTIDE SEQUENCE [LARGE SCALE GENOMIC DNA]</scope>
    <source>
        <strain evidence="2">cv. PAL-ZL1</strain>
    </source>
</reference>
<gene>
    <name evidence="1" type="ORF">D5086_027614</name>
</gene>
<evidence type="ECO:0000313" key="2">
    <source>
        <dbReference type="Proteomes" id="UP000309997"/>
    </source>
</evidence>
<dbReference type="EMBL" id="RCHU02000015">
    <property type="protein sequence ID" value="KAL3570365.1"/>
    <property type="molecule type" value="Genomic_DNA"/>
</dbReference>
<evidence type="ECO:0000313" key="1">
    <source>
        <dbReference type="EMBL" id="KAL3570365.1"/>
    </source>
</evidence>
<dbReference type="Proteomes" id="UP000309997">
    <property type="component" value="Unassembled WGS sequence"/>
</dbReference>
<comment type="caution">
    <text evidence="1">The sequence shown here is derived from an EMBL/GenBank/DDBJ whole genome shotgun (WGS) entry which is preliminary data.</text>
</comment>
<keyword evidence="2" id="KW-1185">Reference proteome</keyword>